<sequence length="794" mass="91181">MPARFEQMVWIVFLMCLCVEMIAPNANEAALRTVMVELLNTVVFETKRTAKFRTLLKRIERTLKNIEPIFYGYERLRKVLYRPEDETKMFIYYVANGKEVVMECSEIKCWNVYKKFHHANKLIGLDNMLLSFFQSELQDNLSSSRRSLFELYALGDKLDQVLAAVTKQTGGFSDSCSVPGLPDVIIGLDFHLQELKRMLLKDETQIVTVSAPGGCGKTTLVKMLCHDNEIKGIFGDNIFYVTVSRTTSIKTIIQKLFAHFHVNHCELQTDEEAKNQLENFMRQMGSKNILLVLDDVWSESESLIQDLKFPISGYKILVTSRFLFSRFGSTYELTLLNDQDAKTLFCSSAFHNMNSVNVPDDLVNKMVKYCKGFPLALTVIGASLCGQNVVKWRSTLKKWSEEDEKITASALMDMWVESYNLDDEGMYTSEYLLELSSRNLLNLVVTRKDGSELEGYCNEHYVTQHDLLRDLGIHLSSQDPISQRTRLLIEIYKNQIPTWWIQQKQEPMAARLLSITTDESFSSIWYDLNAPNVEVLVLNIRSRKYEIPSFIKKMNKLKVLIITSYGTFPCELHELQFVSSLTNLKRIRLEHLSLSHSIQSILDLYELKKLSIIMCEIGSALASCRNVTLPNLLELEIDRCYDLMEIPSEFCSLKNVKKLSITNCHEIDSLPKELGSLSSLEVLRIHSCTRLVRLPDSIRFLSNLVFLDISDCLSISMLPHQIGELNGLRVIKMSGCRGLEELPDSVIDLCLLEDVICDEETSYLWSYYEEDLCDLNINTVEDDRFANFMKIVSH</sequence>
<keyword evidence="7" id="KW-1185">Reference proteome</keyword>
<evidence type="ECO:0000256" key="4">
    <source>
        <dbReference type="SAM" id="SignalP"/>
    </source>
</evidence>
<dbReference type="Proteomes" id="UP001177003">
    <property type="component" value="Chromosome 4"/>
</dbReference>
<dbReference type="Pfam" id="PF05659">
    <property type="entry name" value="RPW8"/>
    <property type="match status" value="1"/>
</dbReference>
<dbReference type="Gene3D" id="3.80.10.10">
    <property type="entry name" value="Ribonuclease Inhibitor"/>
    <property type="match status" value="1"/>
</dbReference>
<dbReference type="Gene3D" id="3.40.50.300">
    <property type="entry name" value="P-loop containing nucleotide triphosphate hydrolases"/>
    <property type="match status" value="1"/>
</dbReference>
<dbReference type="PROSITE" id="PS51153">
    <property type="entry name" value="RPW8"/>
    <property type="match status" value="1"/>
</dbReference>
<gene>
    <name evidence="6" type="ORF">LSALG_LOCUS22622</name>
</gene>
<dbReference type="PANTHER" id="PTHR36766:SF32">
    <property type="entry name" value="POWDERY MILDEW RESISTANCE PROTEIN, RPW8"/>
    <property type="match status" value="1"/>
</dbReference>
<dbReference type="PRINTS" id="PR00364">
    <property type="entry name" value="DISEASERSIST"/>
</dbReference>
<dbReference type="GO" id="GO:0043531">
    <property type="term" value="F:ADP binding"/>
    <property type="evidence" value="ECO:0007669"/>
    <property type="project" value="InterPro"/>
</dbReference>
<dbReference type="InterPro" id="IPR027417">
    <property type="entry name" value="P-loop_NTPase"/>
</dbReference>
<proteinExistence type="inferred from homology"/>
<evidence type="ECO:0000313" key="6">
    <source>
        <dbReference type="EMBL" id="CAI9283005.1"/>
    </source>
</evidence>
<keyword evidence="2" id="KW-0433">Leucine-rich repeat</keyword>
<dbReference type="SUPFAM" id="SSF52047">
    <property type="entry name" value="RNI-like"/>
    <property type="match status" value="1"/>
</dbReference>
<dbReference type="GO" id="GO:0006952">
    <property type="term" value="P:defense response"/>
    <property type="evidence" value="ECO:0007669"/>
    <property type="project" value="UniProtKB-KW"/>
</dbReference>
<evidence type="ECO:0000259" key="5">
    <source>
        <dbReference type="PROSITE" id="PS51153"/>
    </source>
</evidence>
<evidence type="ECO:0000256" key="3">
    <source>
        <dbReference type="ARBA" id="ARBA00022821"/>
    </source>
</evidence>
<dbReference type="InterPro" id="IPR002182">
    <property type="entry name" value="NB-ARC"/>
</dbReference>
<reference evidence="6" key="1">
    <citation type="submission" date="2023-04" db="EMBL/GenBank/DDBJ databases">
        <authorList>
            <person name="Vijverberg K."/>
            <person name="Xiong W."/>
            <person name="Schranz E."/>
        </authorList>
    </citation>
    <scope>NUCLEOTIDE SEQUENCE</scope>
</reference>
<evidence type="ECO:0000313" key="7">
    <source>
        <dbReference type="Proteomes" id="UP001177003"/>
    </source>
</evidence>
<dbReference type="InterPro" id="IPR042197">
    <property type="entry name" value="Apaf_helical"/>
</dbReference>
<feature type="chain" id="PRO_5041369045" description="RPW8 domain-containing protein" evidence="4">
    <location>
        <begin position="25"/>
        <end position="794"/>
    </location>
</feature>
<organism evidence="6 7">
    <name type="scientific">Lactuca saligna</name>
    <name type="common">Willowleaf lettuce</name>
    <dbReference type="NCBI Taxonomy" id="75948"/>
    <lineage>
        <taxon>Eukaryota</taxon>
        <taxon>Viridiplantae</taxon>
        <taxon>Streptophyta</taxon>
        <taxon>Embryophyta</taxon>
        <taxon>Tracheophyta</taxon>
        <taxon>Spermatophyta</taxon>
        <taxon>Magnoliopsida</taxon>
        <taxon>eudicotyledons</taxon>
        <taxon>Gunneridae</taxon>
        <taxon>Pentapetalae</taxon>
        <taxon>asterids</taxon>
        <taxon>campanulids</taxon>
        <taxon>Asterales</taxon>
        <taxon>Asteraceae</taxon>
        <taxon>Cichorioideae</taxon>
        <taxon>Cichorieae</taxon>
        <taxon>Lactucinae</taxon>
        <taxon>Lactuca</taxon>
    </lineage>
</organism>
<dbReference type="Pfam" id="PF00931">
    <property type="entry name" value="NB-ARC"/>
    <property type="match status" value="1"/>
</dbReference>
<dbReference type="AlphaFoldDB" id="A0AA35YZE9"/>
<name>A0AA35YZE9_LACSI</name>
<comment type="similarity">
    <text evidence="1">Belongs to the disease resistance NB-LRR family.</text>
</comment>
<dbReference type="Gene3D" id="1.10.8.430">
    <property type="entry name" value="Helical domain of apoptotic protease-activating factors"/>
    <property type="match status" value="1"/>
</dbReference>
<feature type="domain" description="RPW8" evidence="5">
    <location>
        <begin position="20"/>
        <end position="170"/>
    </location>
</feature>
<keyword evidence="4" id="KW-0732">Signal</keyword>
<evidence type="ECO:0000256" key="2">
    <source>
        <dbReference type="ARBA" id="ARBA00022614"/>
    </source>
</evidence>
<dbReference type="InterPro" id="IPR032675">
    <property type="entry name" value="LRR_dom_sf"/>
</dbReference>
<keyword evidence="3" id="KW-0611">Plant defense</keyword>
<dbReference type="SUPFAM" id="SSF52540">
    <property type="entry name" value="P-loop containing nucleoside triphosphate hydrolases"/>
    <property type="match status" value="1"/>
</dbReference>
<dbReference type="EMBL" id="OX465080">
    <property type="protein sequence ID" value="CAI9283005.1"/>
    <property type="molecule type" value="Genomic_DNA"/>
</dbReference>
<accession>A0AA35YZE9</accession>
<dbReference type="PANTHER" id="PTHR36766">
    <property type="entry name" value="PLANT BROAD-SPECTRUM MILDEW RESISTANCE PROTEIN RPW8"/>
    <property type="match status" value="1"/>
</dbReference>
<evidence type="ECO:0000256" key="1">
    <source>
        <dbReference type="ARBA" id="ARBA00008894"/>
    </source>
</evidence>
<dbReference type="InterPro" id="IPR008808">
    <property type="entry name" value="Powdery_mildew-R_dom"/>
</dbReference>
<protein>
    <recommendedName>
        <fullName evidence="5">RPW8 domain-containing protein</fullName>
    </recommendedName>
</protein>
<feature type="signal peptide" evidence="4">
    <location>
        <begin position="1"/>
        <end position="24"/>
    </location>
</feature>